<evidence type="ECO:0000313" key="4">
    <source>
        <dbReference type="Proteomes" id="UP001161017"/>
    </source>
</evidence>
<evidence type="ECO:0000256" key="1">
    <source>
        <dbReference type="ARBA" id="ARBA00022737"/>
    </source>
</evidence>
<organism evidence="3 4">
    <name type="scientific">Ramalina farinacea</name>
    <dbReference type="NCBI Taxonomy" id="258253"/>
    <lineage>
        <taxon>Eukaryota</taxon>
        <taxon>Fungi</taxon>
        <taxon>Dikarya</taxon>
        <taxon>Ascomycota</taxon>
        <taxon>Pezizomycotina</taxon>
        <taxon>Lecanoromycetes</taxon>
        <taxon>OSLEUM clade</taxon>
        <taxon>Lecanoromycetidae</taxon>
        <taxon>Lecanorales</taxon>
        <taxon>Lecanorineae</taxon>
        <taxon>Ramalinaceae</taxon>
        <taxon>Ramalina</taxon>
    </lineage>
</organism>
<feature type="domain" description="Nephrocystin 3-like N-terminal" evidence="2">
    <location>
        <begin position="255"/>
        <end position="419"/>
    </location>
</feature>
<evidence type="ECO:0000313" key="3">
    <source>
        <dbReference type="EMBL" id="MDI1486102.1"/>
    </source>
</evidence>
<dbReference type="EMBL" id="JAPUFD010000002">
    <property type="protein sequence ID" value="MDI1486102.1"/>
    <property type="molecule type" value="Genomic_DNA"/>
</dbReference>
<gene>
    <name evidence="3" type="ORF">OHK93_004292</name>
</gene>
<accession>A0AA43QGH9</accession>
<protein>
    <recommendedName>
        <fullName evidence="2">Nephrocystin 3-like N-terminal domain-containing protein</fullName>
    </recommendedName>
</protein>
<keyword evidence="4" id="KW-1185">Reference proteome</keyword>
<dbReference type="Gene3D" id="3.40.50.300">
    <property type="entry name" value="P-loop containing nucleotide triphosphate hydrolases"/>
    <property type="match status" value="1"/>
</dbReference>
<dbReference type="SUPFAM" id="SSF52540">
    <property type="entry name" value="P-loop containing nucleoside triphosphate hydrolases"/>
    <property type="match status" value="1"/>
</dbReference>
<name>A0AA43QGH9_9LECA</name>
<proteinExistence type="predicted"/>
<dbReference type="PANTHER" id="PTHR10039:SF5">
    <property type="entry name" value="NACHT DOMAIN-CONTAINING PROTEIN"/>
    <property type="match status" value="1"/>
</dbReference>
<dbReference type="InterPro" id="IPR056884">
    <property type="entry name" value="NPHP3-like_N"/>
</dbReference>
<dbReference type="InterPro" id="IPR027417">
    <property type="entry name" value="P-loop_NTPase"/>
</dbReference>
<dbReference type="Proteomes" id="UP001161017">
    <property type="component" value="Unassembled WGS sequence"/>
</dbReference>
<comment type="caution">
    <text evidence="3">The sequence shown here is derived from an EMBL/GenBank/DDBJ whole genome shotgun (WGS) entry which is preliminary data.</text>
</comment>
<keyword evidence="1" id="KW-0677">Repeat</keyword>
<evidence type="ECO:0000259" key="2">
    <source>
        <dbReference type="Pfam" id="PF24883"/>
    </source>
</evidence>
<dbReference type="Pfam" id="PF24883">
    <property type="entry name" value="NPHP3_N"/>
    <property type="match status" value="1"/>
</dbReference>
<reference evidence="3" key="1">
    <citation type="journal article" date="2023" name="Genome Biol. Evol.">
        <title>First Whole Genome Sequence and Flow Cytometry Genome Size Data for the Lichen-Forming Fungus Ramalina farinacea (Ascomycota).</title>
        <authorList>
            <person name="Llewellyn T."/>
            <person name="Mian S."/>
            <person name="Hill R."/>
            <person name="Leitch I.J."/>
            <person name="Gaya E."/>
        </authorList>
    </citation>
    <scope>NUCLEOTIDE SEQUENCE</scope>
    <source>
        <strain evidence="3">LIQ254RAFAR</strain>
    </source>
</reference>
<sequence>MDPVTAFSLACGVIQVVSFSKDLVQMCSALYKQGSLTEHADIVSRAQHLRSLHLKLEDQSRIKEVSAVLQPIDNELLELAQKCSQTAQKLIDEIDKLKAPRRRNTVVIAVKIAFHHQGVLDKLQAQMDGHRRTLDTHVMIDLRRRVGLVLDEKTDASQKLDKFMQDITKHVAVEPMTCDQMAGLLQNHTSSVTESINQKLQTLDLSHERNLYCDKYLASLHFPEIHSRQEKIAKAHQETFKWIFDDSVEAVRPWANFVHWLKTESGIYWISGKAGSGKSTLMNYIQQDERKMEALTAWAGPKTIVCPSFFFWGAGSDLQRTVAGLLRSLLYQILGQFPDLIGAVGSSAGGIHEFEPIAAWTEQRLIDTLQQTTRAISPSCCVCLFIDGLDEFGEDHYVLIEMIQTLAALPAVKCCVSSRAESQFVKAFDSSSKLRLQDLTRSDIKTFVSAKLKDIDKMKVFLNQPKQRTLHPVDLIVEKADGVFLWVELAVKSQIIGIKNDDDIETLWRRLEDLPTEINDLYSCMLKRISKFYMKEAAQYFRLAHLLTSSPGSQARVLEIVLALHYTGDELYKRPDLSKLASEYDRATGRIDLTCAGLISCHGHEEDIAGDALDLSSRTALDCWLHCGKAKFTWCHRTARDFFNWNQPGANFVDLHTQYQSPEMVSAATKLAEVVFECLVAREPRPPTYPQGYRKSRLLSDVCYDIESAEITHSNVKEEAIEFVHHVDKCINHLCDWCGRTGDNFWQSVWTEIVARGTGTDDSSRPTDFFTFASSNEVYFHLEDRLDREGQSLSHSEIQHLAHCVGRTGEDWRWGVKSLRQLKLVTRLIQLGADANSSDAHSTIWEEALRYIYKGLNDMTYHDLDGVPTELASIVEIFLRNGANPYPVAHKARFYGRSAFDETPGVWLKIDLRLWELPTYRRILEKLITAGKVSQTVDTASRSFLPQIYIQGSRSVDPEEPDIFDLNDEIRPQIYALIDQVFNNRGSLDLRDQMISQIRAILPTKE</sequence>
<dbReference type="AlphaFoldDB" id="A0AA43QGH9"/>
<dbReference type="PANTHER" id="PTHR10039">
    <property type="entry name" value="AMELOGENIN"/>
    <property type="match status" value="1"/>
</dbReference>